<name>A0ABQ1JCB0_9SPHN</name>
<evidence type="ECO:0000313" key="1">
    <source>
        <dbReference type="EMBL" id="GGB65266.1"/>
    </source>
</evidence>
<evidence type="ECO:0000313" key="2">
    <source>
        <dbReference type="Proteomes" id="UP000614261"/>
    </source>
</evidence>
<keyword evidence="2" id="KW-1185">Reference proteome</keyword>
<dbReference type="EMBL" id="BMGD01000003">
    <property type="protein sequence ID" value="GGB65266.1"/>
    <property type="molecule type" value="Genomic_DNA"/>
</dbReference>
<gene>
    <name evidence="1" type="ORF">GCM10010833_20600</name>
</gene>
<dbReference type="Proteomes" id="UP000614261">
    <property type="component" value="Unassembled WGS sequence"/>
</dbReference>
<dbReference type="RefSeq" id="WP_376857458.1">
    <property type="nucleotide sequence ID" value="NZ_JBHRVH010000001.1"/>
</dbReference>
<proteinExistence type="predicted"/>
<sequence length="52" mass="5354">MSTILTSELFRNFMGGFVIGAVALFALQPGEADAARHSTAISVEAAIESPGT</sequence>
<accession>A0ABQ1JCB0</accession>
<organism evidence="1 2">
    <name type="scientific">Blastomonas aquatica</name>
    <dbReference type="NCBI Taxonomy" id="1510276"/>
    <lineage>
        <taxon>Bacteria</taxon>
        <taxon>Pseudomonadati</taxon>
        <taxon>Pseudomonadota</taxon>
        <taxon>Alphaproteobacteria</taxon>
        <taxon>Sphingomonadales</taxon>
        <taxon>Sphingomonadaceae</taxon>
        <taxon>Blastomonas</taxon>
    </lineage>
</organism>
<protein>
    <submittedName>
        <fullName evidence="1">Uncharacterized protein</fullName>
    </submittedName>
</protein>
<reference evidence="2" key="1">
    <citation type="journal article" date="2019" name="Int. J. Syst. Evol. Microbiol.">
        <title>The Global Catalogue of Microorganisms (GCM) 10K type strain sequencing project: providing services to taxonomists for standard genome sequencing and annotation.</title>
        <authorList>
            <consortium name="The Broad Institute Genomics Platform"/>
            <consortium name="The Broad Institute Genome Sequencing Center for Infectious Disease"/>
            <person name="Wu L."/>
            <person name="Ma J."/>
        </authorList>
    </citation>
    <scope>NUCLEOTIDE SEQUENCE [LARGE SCALE GENOMIC DNA]</scope>
    <source>
        <strain evidence="2">CGMCC 1.12851</strain>
    </source>
</reference>
<comment type="caution">
    <text evidence="1">The sequence shown here is derived from an EMBL/GenBank/DDBJ whole genome shotgun (WGS) entry which is preliminary data.</text>
</comment>